<feature type="transmembrane region" description="Helical" evidence="5">
    <location>
        <begin position="178"/>
        <end position="203"/>
    </location>
</feature>
<feature type="domain" description="Epidermal growth factor receptor-like transmembrane-juxtamembrane segment" evidence="6">
    <location>
        <begin position="181"/>
        <end position="213"/>
    </location>
</feature>
<feature type="compositionally biased region" description="Polar residues" evidence="4">
    <location>
        <begin position="298"/>
        <end position="317"/>
    </location>
</feature>
<gene>
    <name evidence="7" type="ORF">AMATHDRAFT_49640</name>
</gene>
<evidence type="ECO:0000256" key="1">
    <source>
        <dbReference type="ARBA" id="ARBA00022553"/>
    </source>
</evidence>
<dbReference type="AlphaFoldDB" id="A0A2A9NJ05"/>
<keyword evidence="1" id="KW-0597">Phosphoprotein</keyword>
<dbReference type="GO" id="GO:0005524">
    <property type="term" value="F:ATP binding"/>
    <property type="evidence" value="ECO:0007669"/>
    <property type="project" value="UniProtKB-KW"/>
</dbReference>
<feature type="compositionally biased region" description="Polar residues" evidence="4">
    <location>
        <begin position="411"/>
        <end position="421"/>
    </location>
</feature>
<organism evidence="7 8">
    <name type="scientific">Amanita thiersii Skay4041</name>
    <dbReference type="NCBI Taxonomy" id="703135"/>
    <lineage>
        <taxon>Eukaryota</taxon>
        <taxon>Fungi</taxon>
        <taxon>Dikarya</taxon>
        <taxon>Basidiomycota</taxon>
        <taxon>Agaricomycotina</taxon>
        <taxon>Agaricomycetes</taxon>
        <taxon>Agaricomycetidae</taxon>
        <taxon>Agaricales</taxon>
        <taxon>Pluteineae</taxon>
        <taxon>Amanitaceae</taxon>
        <taxon>Amanita</taxon>
    </lineage>
</organism>
<accession>A0A2A9NJ05</accession>
<keyword evidence="5" id="KW-0472">Membrane</keyword>
<feature type="compositionally biased region" description="Gly residues" evidence="4">
    <location>
        <begin position="441"/>
        <end position="450"/>
    </location>
</feature>
<evidence type="ECO:0000259" key="6">
    <source>
        <dbReference type="Pfam" id="PF21314"/>
    </source>
</evidence>
<name>A0A2A9NJ05_9AGAR</name>
<dbReference type="Pfam" id="PF21314">
    <property type="entry name" value="TM_ErbB1"/>
    <property type="match status" value="1"/>
</dbReference>
<feature type="compositionally biased region" description="Low complexity" evidence="4">
    <location>
        <begin position="507"/>
        <end position="525"/>
    </location>
</feature>
<evidence type="ECO:0000256" key="2">
    <source>
        <dbReference type="ARBA" id="ARBA00022741"/>
    </source>
</evidence>
<keyword evidence="8" id="KW-1185">Reference proteome</keyword>
<feature type="region of interest" description="Disordered" evidence="4">
    <location>
        <begin position="336"/>
        <end position="455"/>
    </location>
</feature>
<reference evidence="7 8" key="1">
    <citation type="submission" date="2014-02" db="EMBL/GenBank/DDBJ databases">
        <title>Transposable element dynamics among asymbiotic and ectomycorrhizal Amanita fungi.</title>
        <authorList>
            <consortium name="DOE Joint Genome Institute"/>
            <person name="Hess J."/>
            <person name="Skrede I."/>
            <person name="Wolfe B."/>
            <person name="LaButti K."/>
            <person name="Ohm R.A."/>
            <person name="Grigoriev I.V."/>
            <person name="Pringle A."/>
        </authorList>
    </citation>
    <scope>NUCLEOTIDE SEQUENCE [LARGE SCALE GENOMIC DNA]</scope>
    <source>
        <strain evidence="7 8">SKay4041</strain>
    </source>
</reference>
<feature type="region of interest" description="Disordered" evidence="4">
    <location>
        <begin position="298"/>
        <end position="320"/>
    </location>
</feature>
<dbReference type="EMBL" id="KZ302069">
    <property type="protein sequence ID" value="PFH48271.1"/>
    <property type="molecule type" value="Genomic_DNA"/>
</dbReference>
<proteinExistence type="predicted"/>
<evidence type="ECO:0000313" key="7">
    <source>
        <dbReference type="EMBL" id="PFH48271.1"/>
    </source>
</evidence>
<dbReference type="STRING" id="703135.A0A2A9NJ05"/>
<keyword evidence="5" id="KW-0812">Transmembrane</keyword>
<feature type="region of interest" description="Disordered" evidence="4">
    <location>
        <begin position="505"/>
        <end position="545"/>
    </location>
</feature>
<protein>
    <recommendedName>
        <fullName evidence="6">Epidermal growth factor receptor-like transmembrane-juxtamembrane segment domain-containing protein</fullName>
    </recommendedName>
</protein>
<keyword evidence="2" id="KW-0547">Nucleotide-binding</keyword>
<keyword evidence="5" id="KW-1133">Transmembrane helix</keyword>
<keyword evidence="3" id="KW-0067">ATP-binding</keyword>
<dbReference type="Proteomes" id="UP000242287">
    <property type="component" value="Unassembled WGS sequence"/>
</dbReference>
<evidence type="ECO:0000256" key="4">
    <source>
        <dbReference type="SAM" id="MobiDB-lite"/>
    </source>
</evidence>
<dbReference type="InterPro" id="IPR049328">
    <property type="entry name" value="TM_ErbB1"/>
</dbReference>
<evidence type="ECO:0000313" key="8">
    <source>
        <dbReference type="Proteomes" id="UP000242287"/>
    </source>
</evidence>
<evidence type="ECO:0000256" key="3">
    <source>
        <dbReference type="ARBA" id="ARBA00022840"/>
    </source>
</evidence>
<sequence>MAVTAAAMLAGVSAQNSSTSGSDHAACAPSFEWMNNAQGTSPCTVAEQIGAACAAGSWLIPPLGGHQYAAPNTTTRNYCICRAVGADNRLFSPCPSSSWSFYNLLEGCTACQNSARILGLFPVEHATPMAGTMIPFWSTRDPATWLSGSFNLDQAKQMDDQGKPDVDPSKVTKKKSPAGAIAGGVVGGVVGATIIGVVLFIWLRRRHRVKSRREAILDPMPDFSTEPTAIHARSMSDLSGKMNPLSYTSIPQSTTPFGGFTTSSSPANGTAATLHTHFGTSNHSLPYDVSLIGSAAFQHQSPAPSAPQTLSPTSPGQSVARLDSPEAVIVPFTLGAAHTDNGTHQPQHSTDRKGGYLYDQLTGRSGGHSPGNSLDSGNGNGVMGLGLNTGRRGRMNPPAYSERPREEAGESTVTHSPTQSIDSKRRLGHGRLGSGDTQGTSGNGNGGSGSGWETASLRTHVPAGSVSGLDDVVSQMGIGNGGSSAAGAGAGAGTSLGVAHSVVGRVGHTTGTGSGSEQSGQQLQQPVRSTGPMSGASVITGPDIA</sequence>
<dbReference type="OrthoDB" id="2796893at2759"/>
<evidence type="ECO:0000256" key="5">
    <source>
        <dbReference type="SAM" id="Phobius"/>
    </source>
</evidence>